<gene>
    <name evidence="1" type="ORF">HLUCCX14_17300</name>
</gene>
<name>A0A0N8KK06_9GAMM</name>
<dbReference type="OrthoDB" id="6629240at2"/>
<dbReference type="NCBIfam" id="NF040692">
    <property type="entry name" value="recomb_assoc"/>
    <property type="match status" value="1"/>
</dbReference>
<accession>A0A0N8KK06</accession>
<comment type="caution">
    <text evidence="1">The sequence shown here is derived from an EMBL/GenBank/DDBJ whole genome shotgun (WGS) entry which is preliminary data.</text>
</comment>
<dbReference type="Proteomes" id="UP000050416">
    <property type="component" value="Unassembled WGS sequence"/>
</dbReference>
<evidence type="ECO:0000313" key="1">
    <source>
        <dbReference type="EMBL" id="KPQ26802.1"/>
    </source>
</evidence>
<dbReference type="InterPro" id="IPR048061">
    <property type="entry name" value="GmtX-like"/>
</dbReference>
<dbReference type="STRING" id="1305731.GCA_000934705_03223"/>
<organism evidence="1 2">
    <name type="scientific">Marinobacter excellens HL-55</name>
    <dbReference type="NCBI Taxonomy" id="1305731"/>
    <lineage>
        <taxon>Bacteria</taxon>
        <taxon>Pseudomonadati</taxon>
        <taxon>Pseudomonadota</taxon>
        <taxon>Gammaproteobacteria</taxon>
        <taxon>Pseudomonadales</taxon>
        <taxon>Marinobacteraceae</taxon>
        <taxon>Marinobacter</taxon>
    </lineage>
</organism>
<dbReference type="EMBL" id="LJZQ01000043">
    <property type="protein sequence ID" value="KPQ26802.1"/>
    <property type="molecule type" value="Genomic_DNA"/>
</dbReference>
<sequence length="201" mass="22770">MKPEELLEHLKEKATPRAAKTLEAIYEICKEQEQRGLDDFSIATIARLGHKRGVPKAQSIRNKTGEPYRALLQSFAEHNKSDKPRMNPKGEDDWIEEIENPKHKLLARIQAAKLAAANKKLREFVPPGTRIEVKDFQNEADDENRALNNLERRALEYIISDEFLGKWGFSISAYGEIVDDSGTVVLRSATVDAVKKALTFL</sequence>
<dbReference type="AlphaFoldDB" id="A0A0N8KK06"/>
<proteinExistence type="predicted"/>
<dbReference type="PATRIC" id="fig|1305731.5.peg.2423"/>
<evidence type="ECO:0000313" key="2">
    <source>
        <dbReference type="Proteomes" id="UP000050416"/>
    </source>
</evidence>
<protein>
    <submittedName>
        <fullName evidence="1">Uncharacterized protein</fullName>
    </submittedName>
</protein>
<reference evidence="1 2" key="1">
    <citation type="submission" date="2015-09" db="EMBL/GenBank/DDBJ databases">
        <title>Identification and resolution of microdiversity through metagenomic sequencing of parallel consortia.</title>
        <authorList>
            <person name="Nelson W.C."/>
            <person name="Romine M.F."/>
            <person name="Lindemann S.R."/>
        </authorList>
    </citation>
    <scope>NUCLEOTIDE SEQUENCE [LARGE SCALE GENOMIC DNA]</scope>
    <source>
        <strain evidence="1">HL-55</strain>
    </source>
</reference>